<dbReference type="Pfam" id="PF00743">
    <property type="entry name" value="FMO-like"/>
    <property type="match status" value="1"/>
</dbReference>
<sequence>MYKRLDTNAPKYMMRFKDFPDKVEGDYYNCDQFNEYLNDYIKYHDLEKYVQFNTAVTDVSINDNTQDSQKHWKVSTIKNVGGEQEVDYFDYVLVCNGHNSVPMYPYSNVKDLDQFKGLVQHVHNFRDAYSDEYKGKNILIVGAKWSGMDILYHFLGHKRLDVADFKTITVSQGGFGVLHHSTNFKSFYDEGKVIIK</sequence>
<dbReference type="Gene3D" id="3.50.50.60">
    <property type="entry name" value="FAD/NAD(P)-binding domain"/>
    <property type="match status" value="2"/>
</dbReference>
<keyword evidence="3" id="KW-0274">FAD</keyword>
<organism evidence="5">
    <name type="scientific">Euplotes harpa</name>
    <dbReference type="NCBI Taxonomy" id="151035"/>
    <lineage>
        <taxon>Eukaryota</taxon>
        <taxon>Sar</taxon>
        <taxon>Alveolata</taxon>
        <taxon>Ciliophora</taxon>
        <taxon>Intramacronucleata</taxon>
        <taxon>Spirotrichea</taxon>
        <taxon>Hypotrichia</taxon>
        <taxon>Euplotida</taxon>
        <taxon>Euplotidae</taxon>
        <taxon>Euplotes</taxon>
    </lineage>
</organism>
<keyword evidence="2" id="KW-0285">Flavoprotein</keyword>
<proteinExistence type="inferred from homology"/>
<dbReference type="PANTHER" id="PTHR23023">
    <property type="entry name" value="DIMETHYLANILINE MONOOXYGENASE"/>
    <property type="match status" value="1"/>
</dbReference>
<evidence type="ECO:0000256" key="4">
    <source>
        <dbReference type="ARBA" id="ARBA00023002"/>
    </source>
</evidence>
<protein>
    <recommendedName>
        <fullName evidence="6">Flavin-containing monooxygenase</fullName>
    </recommendedName>
</protein>
<evidence type="ECO:0000256" key="2">
    <source>
        <dbReference type="ARBA" id="ARBA00022630"/>
    </source>
</evidence>
<dbReference type="SUPFAM" id="SSF51905">
    <property type="entry name" value="FAD/NAD(P)-binding domain"/>
    <property type="match status" value="1"/>
</dbReference>
<dbReference type="GO" id="GO:0004499">
    <property type="term" value="F:N,N-dimethylaniline monooxygenase activity"/>
    <property type="evidence" value="ECO:0007669"/>
    <property type="project" value="InterPro"/>
</dbReference>
<dbReference type="AlphaFoldDB" id="A0A7S3NC20"/>
<name>A0A7S3NC20_9SPIT</name>
<evidence type="ECO:0000256" key="3">
    <source>
        <dbReference type="ARBA" id="ARBA00022827"/>
    </source>
</evidence>
<reference evidence="5" key="1">
    <citation type="submission" date="2021-01" db="EMBL/GenBank/DDBJ databases">
        <authorList>
            <person name="Corre E."/>
            <person name="Pelletier E."/>
            <person name="Niang G."/>
            <person name="Scheremetjew M."/>
            <person name="Finn R."/>
            <person name="Kale V."/>
            <person name="Holt S."/>
            <person name="Cochrane G."/>
            <person name="Meng A."/>
            <person name="Brown T."/>
            <person name="Cohen L."/>
        </authorList>
    </citation>
    <scope>NUCLEOTIDE SEQUENCE</scope>
    <source>
        <strain evidence="5">FSP1.4</strain>
    </source>
</reference>
<dbReference type="GO" id="GO:0050660">
    <property type="term" value="F:flavin adenine dinucleotide binding"/>
    <property type="evidence" value="ECO:0007669"/>
    <property type="project" value="InterPro"/>
</dbReference>
<dbReference type="InterPro" id="IPR036188">
    <property type="entry name" value="FAD/NAD-bd_sf"/>
</dbReference>
<dbReference type="GO" id="GO:0050661">
    <property type="term" value="F:NADP binding"/>
    <property type="evidence" value="ECO:0007669"/>
    <property type="project" value="InterPro"/>
</dbReference>
<evidence type="ECO:0000313" key="5">
    <source>
        <dbReference type="EMBL" id="CAE0352580.1"/>
    </source>
</evidence>
<evidence type="ECO:0008006" key="6">
    <source>
        <dbReference type="Google" id="ProtNLM"/>
    </source>
</evidence>
<dbReference type="InterPro" id="IPR050346">
    <property type="entry name" value="FMO-like"/>
</dbReference>
<dbReference type="EMBL" id="HBII01027372">
    <property type="protein sequence ID" value="CAE0352580.1"/>
    <property type="molecule type" value="Transcribed_RNA"/>
</dbReference>
<dbReference type="InterPro" id="IPR020946">
    <property type="entry name" value="Flavin_mOase-like"/>
</dbReference>
<keyword evidence="4" id="KW-0560">Oxidoreductase</keyword>
<gene>
    <name evidence="5" type="ORF">EHAR0213_LOCUS11496</name>
</gene>
<accession>A0A7S3NC20</accession>
<evidence type="ECO:0000256" key="1">
    <source>
        <dbReference type="ARBA" id="ARBA00009183"/>
    </source>
</evidence>
<comment type="similarity">
    <text evidence="1">Belongs to the FMO family.</text>
</comment>